<protein>
    <submittedName>
        <fullName evidence="5">2OG-Fe(II) oxygenase</fullName>
    </submittedName>
</protein>
<keyword evidence="3" id="KW-0560">Oxidoreductase</keyword>
<evidence type="ECO:0000313" key="5">
    <source>
        <dbReference type="EMBL" id="MBD2773175.1"/>
    </source>
</evidence>
<evidence type="ECO:0000259" key="4">
    <source>
        <dbReference type="SMART" id="SM00702"/>
    </source>
</evidence>
<dbReference type="Pfam" id="PF13640">
    <property type="entry name" value="2OG-FeII_Oxy_3"/>
    <property type="match status" value="1"/>
</dbReference>
<accession>A0A8J7CE12</accession>
<keyword evidence="2" id="KW-0223">Dioxygenase</keyword>
<sequence>MFTNKYPVFILDNFLSESDNHKLIRETIDKSASFIQKTNDPKYPKQLGWGSQQGFELWKSNIAGNIITYMREVLTELKILSLNFGEIEISHNAYQNQGFLSIHEDKSYRRSRKITFVYYYHIIPKSFTGGQLLVYQSSDLSDINTYSVPALIVEPLNNRCVFFASEAYHEVLPVKCEDFKSSRFSFSGWINEA</sequence>
<dbReference type="GO" id="GO:0016705">
    <property type="term" value="F:oxidoreductase activity, acting on paired donors, with incorporation or reduction of molecular oxygen"/>
    <property type="evidence" value="ECO:0007669"/>
    <property type="project" value="InterPro"/>
</dbReference>
<proteinExistence type="predicted"/>
<evidence type="ECO:0000256" key="1">
    <source>
        <dbReference type="ARBA" id="ARBA00001961"/>
    </source>
</evidence>
<dbReference type="Proteomes" id="UP000629098">
    <property type="component" value="Unassembled WGS sequence"/>
</dbReference>
<dbReference type="GO" id="GO:0005506">
    <property type="term" value="F:iron ion binding"/>
    <property type="evidence" value="ECO:0007669"/>
    <property type="project" value="InterPro"/>
</dbReference>
<evidence type="ECO:0000313" key="6">
    <source>
        <dbReference type="Proteomes" id="UP000629098"/>
    </source>
</evidence>
<name>A0A8J7CE12_9CYAN</name>
<dbReference type="GO" id="GO:0031418">
    <property type="term" value="F:L-ascorbic acid binding"/>
    <property type="evidence" value="ECO:0007669"/>
    <property type="project" value="InterPro"/>
</dbReference>
<feature type="domain" description="Prolyl 4-hydroxylase alpha subunit" evidence="4">
    <location>
        <begin position="6"/>
        <end position="191"/>
    </location>
</feature>
<dbReference type="AlphaFoldDB" id="A0A8J7CE12"/>
<reference evidence="5" key="1">
    <citation type="submission" date="2020-09" db="EMBL/GenBank/DDBJ databases">
        <title>Iningainema tapete sp. nov. (Scytonemataceae, Cyanobacteria) from greenhouses in central Florida (USA) produces two types of nodularin with biosynthetic potential for microcystin-LR and anabaenopeptins.</title>
        <authorList>
            <person name="Berthold D.E."/>
            <person name="Lefler F.W."/>
            <person name="Huang I.-S."/>
            <person name="Abdulla H."/>
            <person name="Zimba P.V."/>
            <person name="Laughinghouse H.D. IV."/>
        </authorList>
    </citation>
    <scope>NUCLEOTIDE SEQUENCE</scope>
    <source>
        <strain evidence="5">BLCCT55</strain>
    </source>
</reference>
<evidence type="ECO:0000256" key="2">
    <source>
        <dbReference type="ARBA" id="ARBA00022964"/>
    </source>
</evidence>
<dbReference type="GO" id="GO:0051213">
    <property type="term" value="F:dioxygenase activity"/>
    <property type="evidence" value="ECO:0007669"/>
    <property type="project" value="UniProtKB-KW"/>
</dbReference>
<evidence type="ECO:0000256" key="3">
    <source>
        <dbReference type="ARBA" id="ARBA00023002"/>
    </source>
</evidence>
<dbReference type="SMART" id="SM00702">
    <property type="entry name" value="P4Hc"/>
    <property type="match status" value="1"/>
</dbReference>
<dbReference type="InterPro" id="IPR044862">
    <property type="entry name" value="Pro_4_hyd_alph_FE2OG_OXY"/>
</dbReference>
<dbReference type="Gene3D" id="2.60.120.620">
    <property type="entry name" value="q2cbj1_9rhob like domain"/>
    <property type="match status" value="1"/>
</dbReference>
<comment type="caution">
    <text evidence="5">The sequence shown here is derived from an EMBL/GenBank/DDBJ whole genome shotgun (WGS) entry which is preliminary data.</text>
</comment>
<dbReference type="RefSeq" id="WP_190828646.1">
    <property type="nucleotide sequence ID" value="NZ_CAWPPI010000050.1"/>
</dbReference>
<organism evidence="5 6">
    <name type="scientific">Iningainema tapete BLCC-T55</name>
    <dbReference type="NCBI Taxonomy" id="2748662"/>
    <lineage>
        <taxon>Bacteria</taxon>
        <taxon>Bacillati</taxon>
        <taxon>Cyanobacteriota</taxon>
        <taxon>Cyanophyceae</taxon>
        <taxon>Nostocales</taxon>
        <taxon>Scytonemataceae</taxon>
        <taxon>Iningainema tapete</taxon>
    </lineage>
</organism>
<dbReference type="EMBL" id="JACXAE010000050">
    <property type="protein sequence ID" value="MBD2773175.1"/>
    <property type="molecule type" value="Genomic_DNA"/>
</dbReference>
<dbReference type="InterPro" id="IPR006620">
    <property type="entry name" value="Pro_4_hyd_alph"/>
</dbReference>
<keyword evidence="6" id="KW-1185">Reference proteome</keyword>
<gene>
    <name evidence="5" type="ORF">ICL16_14140</name>
</gene>
<comment type="cofactor">
    <cofactor evidence="1">
        <name>L-ascorbate</name>
        <dbReference type="ChEBI" id="CHEBI:38290"/>
    </cofactor>
</comment>